<proteinExistence type="inferred from homology"/>
<dbReference type="Proteomes" id="UP000060778">
    <property type="component" value="Chromosome"/>
</dbReference>
<dbReference type="InterPro" id="IPR029057">
    <property type="entry name" value="PRTase-like"/>
</dbReference>
<feature type="binding site" evidence="6">
    <location>
        <position position="131"/>
    </location>
    <ligand>
        <name>5-phospho-alpha-D-ribose 1-diphosphate</name>
        <dbReference type="ChEBI" id="CHEBI:58017"/>
        <note>ligand shared between dimeric partners</note>
    </ligand>
</feature>
<dbReference type="GO" id="GO:0004588">
    <property type="term" value="F:orotate phosphoribosyltransferase activity"/>
    <property type="evidence" value="ECO:0007669"/>
    <property type="project" value="UniProtKB-UniRule"/>
</dbReference>
<evidence type="ECO:0000259" key="7">
    <source>
        <dbReference type="Pfam" id="PF00156"/>
    </source>
</evidence>
<evidence type="ECO:0000256" key="1">
    <source>
        <dbReference type="ARBA" id="ARBA00004889"/>
    </source>
</evidence>
<dbReference type="Pfam" id="PF00156">
    <property type="entry name" value="Pribosyltran"/>
    <property type="match status" value="1"/>
</dbReference>
<keyword evidence="3 6" id="KW-0328">Glycosyltransferase</keyword>
<dbReference type="InterPro" id="IPR023031">
    <property type="entry name" value="OPRT"/>
</dbReference>
<dbReference type="Gene3D" id="3.40.50.2020">
    <property type="match status" value="1"/>
</dbReference>
<comment type="function">
    <text evidence="6">Catalyzes the transfer of a ribosyl phosphate group from 5-phosphoribose 1-diphosphate to orotate, leading to the formation of orotidine monophosphate (OMP).</text>
</comment>
<accession>A0A0U3DWH0</accession>
<keyword evidence="4 6" id="KW-0808">Transferase</keyword>
<comment type="subunit">
    <text evidence="6">Homodimer.</text>
</comment>
<gene>
    <name evidence="6" type="primary">pyrE</name>
    <name evidence="8" type="ORF">EYM_05245</name>
</gene>
<dbReference type="SUPFAM" id="SSF53271">
    <property type="entry name" value="PRTase-like"/>
    <property type="match status" value="1"/>
</dbReference>
<dbReference type="InterPro" id="IPR000836">
    <property type="entry name" value="PRTase_dom"/>
</dbReference>
<evidence type="ECO:0000256" key="4">
    <source>
        <dbReference type="ARBA" id="ARBA00022679"/>
    </source>
</evidence>
<dbReference type="STRING" id="940295.EYM_05245"/>
<evidence type="ECO:0000256" key="6">
    <source>
        <dbReference type="HAMAP-Rule" id="MF_01208"/>
    </source>
</evidence>
<dbReference type="GO" id="GO:0044205">
    <property type="term" value="P:'de novo' UMP biosynthetic process"/>
    <property type="evidence" value="ECO:0007669"/>
    <property type="project" value="UniProtKB-UniRule"/>
</dbReference>
<dbReference type="GO" id="GO:0000287">
    <property type="term" value="F:magnesium ion binding"/>
    <property type="evidence" value="ECO:0007669"/>
    <property type="project" value="UniProtKB-UniRule"/>
</dbReference>
<protein>
    <recommendedName>
        <fullName evidence="2 6">Orotate phosphoribosyltransferase</fullName>
        <shortName evidence="6">OPRT</shortName>
        <shortName evidence="6">OPRTase</shortName>
        <ecNumber evidence="2 6">2.4.2.10</ecNumber>
    </recommendedName>
</protein>
<dbReference type="HAMAP" id="MF_01208">
    <property type="entry name" value="PyrE"/>
    <property type="match status" value="1"/>
</dbReference>
<evidence type="ECO:0000256" key="3">
    <source>
        <dbReference type="ARBA" id="ARBA00022676"/>
    </source>
</evidence>
<dbReference type="EC" id="2.4.2.10" evidence="2 6"/>
<dbReference type="EMBL" id="CP006867">
    <property type="protein sequence ID" value="ALU11834.1"/>
    <property type="molecule type" value="Genomic_DNA"/>
</dbReference>
<dbReference type="AlphaFoldDB" id="A0A0U3DWH0"/>
<dbReference type="UniPathway" id="UPA00070">
    <property type="reaction ID" value="UER00119"/>
</dbReference>
<dbReference type="PANTHER" id="PTHR19278:SF9">
    <property type="entry name" value="URIDINE 5'-MONOPHOSPHATE SYNTHASE"/>
    <property type="match status" value="1"/>
</dbReference>
<dbReference type="GO" id="GO:0019856">
    <property type="term" value="P:pyrimidine nucleobase biosynthetic process"/>
    <property type="evidence" value="ECO:0007669"/>
    <property type="project" value="TreeGrafter"/>
</dbReference>
<comment type="catalytic activity">
    <reaction evidence="6">
        <text>orotidine 5'-phosphate + diphosphate = orotate + 5-phospho-alpha-D-ribose 1-diphosphate</text>
        <dbReference type="Rhea" id="RHEA:10380"/>
        <dbReference type="ChEBI" id="CHEBI:30839"/>
        <dbReference type="ChEBI" id="CHEBI:33019"/>
        <dbReference type="ChEBI" id="CHEBI:57538"/>
        <dbReference type="ChEBI" id="CHEBI:58017"/>
        <dbReference type="EC" id="2.4.2.10"/>
    </reaction>
</comment>
<organism evidence="8 9">
    <name type="scientific">Ignicoccus islandicus DSM 13165</name>
    <dbReference type="NCBI Taxonomy" id="940295"/>
    <lineage>
        <taxon>Archaea</taxon>
        <taxon>Thermoproteota</taxon>
        <taxon>Thermoprotei</taxon>
        <taxon>Desulfurococcales</taxon>
        <taxon>Desulfurococcaceae</taxon>
        <taxon>Ignicoccus</taxon>
    </lineage>
</organism>
<comment type="cofactor">
    <cofactor evidence="6">
        <name>Mg(2+)</name>
        <dbReference type="ChEBI" id="CHEBI:18420"/>
    </cofactor>
</comment>
<feature type="binding site" description="in other chain" evidence="6">
    <location>
        <begin position="156"/>
        <end position="164"/>
    </location>
    <ligand>
        <name>5-phospho-alpha-D-ribose 1-diphosphate</name>
        <dbReference type="ChEBI" id="CHEBI:58017"/>
        <note>ligand shared between dimeric partners</note>
    </ligand>
</feature>
<feature type="binding site" evidence="6">
    <location>
        <position position="188"/>
    </location>
    <ligand>
        <name>orotate</name>
        <dbReference type="ChEBI" id="CHEBI:30839"/>
    </ligand>
</feature>
<evidence type="ECO:0000256" key="5">
    <source>
        <dbReference type="ARBA" id="ARBA00022975"/>
    </source>
</evidence>
<feature type="domain" description="Phosphoribosyltransferase" evidence="7">
    <location>
        <begin position="84"/>
        <end position="195"/>
    </location>
</feature>
<reference evidence="8 9" key="1">
    <citation type="submission" date="2013-11" db="EMBL/GenBank/DDBJ databases">
        <title>Comparative genomics of Ignicoccus.</title>
        <authorList>
            <person name="Podar M."/>
        </authorList>
    </citation>
    <scope>NUCLEOTIDE SEQUENCE [LARGE SCALE GENOMIC DNA]</scope>
    <source>
        <strain evidence="8 9">DSM 13165</strain>
    </source>
</reference>
<dbReference type="PANTHER" id="PTHR19278">
    <property type="entry name" value="OROTATE PHOSPHORIBOSYLTRANSFERASE"/>
    <property type="match status" value="1"/>
</dbReference>
<feature type="binding site" evidence="6">
    <location>
        <position position="160"/>
    </location>
    <ligand>
        <name>orotate</name>
        <dbReference type="ChEBI" id="CHEBI:30839"/>
    </ligand>
</feature>
<feature type="binding site" evidence="6">
    <location>
        <position position="135"/>
    </location>
    <ligand>
        <name>5-phospho-alpha-D-ribose 1-diphosphate</name>
        <dbReference type="ChEBI" id="CHEBI:58017"/>
        <note>ligand shared between dimeric partners</note>
    </ligand>
</feature>
<dbReference type="InterPro" id="IPR004467">
    <property type="entry name" value="Or_phspho_trans_dom"/>
</dbReference>
<dbReference type="NCBIfam" id="TIGR00336">
    <property type="entry name" value="pyrE"/>
    <property type="match status" value="1"/>
</dbReference>
<keyword evidence="6" id="KW-0460">Magnesium</keyword>
<evidence type="ECO:0000313" key="9">
    <source>
        <dbReference type="Proteomes" id="UP000060778"/>
    </source>
</evidence>
<comment type="caution">
    <text evidence="6">Lacks conserved residue(s) required for the propagation of feature annotation.</text>
</comment>
<dbReference type="CDD" id="cd06223">
    <property type="entry name" value="PRTases_typeI"/>
    <property type="match status" value="1"/>
</dbReference>
<evidence type="ECO:0000256" key="2">
    <source>
        <dbReference type="ARBA" id="ARBA00011971"/>
    </source>
</evidence>
<sequence length="226" mass="24807">MEAYGIATLSGIPWTGATIDAEAMVEAINEPMIVLNMGCCFFKKYLARKIREYGLVKKGNFILSSKKRSNIYVDMRRLWSFPKLARIAALLMAAEIKSKVKYATLAGIATGGIPLAAHLSFTLGWPMGYVRPKRKEYGQKRLVEGIDEGAKIVVIDDVSTTGSSILKSIEALEEIGAKPILAATLLDREEGAEKEITSRGIEFISVLRLSDVLGSNEESHARRGVR</sequence>
<comment type="pathway">
    <text evidence="1 6">Pyrimidine metabolism; UMP biosynthesis via de novo pathway; UMP from orotate: step 1/2.</text>
</comment>
<evidence type="ECO:0000313" key="8">
    <source>
        <dbReference type="EMBL" id="ALU11834.1"/>
    </source>
</evidence>
<comment type="similarity">
    <text evidence="6">Belongs to the purine/pyrimidine phosphoribosyltransferase family. PyrE subfamily.</text>
</comment>
<dbReference type="KEGG" id="iis:EYM_05245"/>
<keyword evidence="5 6" id="KW-0665">Pyrimidine biosynthesis</keyword>
<name>A0A0U3DWH0_9CREN</name>
<keyword evidence="9" id="KW-1185">Reference proteome</keyword>